<dbReference type="Gene3D" id="3.40.50.720">
    <property type="entry name" value="NAD(P)-binding Rossmann-like Domain"/>
    <property type="match status" value="1"/>
</dbReference>
<gene>
    <name evidence="2" type="ORF">D9758_017650</name>
</gene>
<name>A0A8H5FLB0_9AGAR</name>
<keyword evidence="1" id="KW-0560">Oxidoreductase</keyword>
<reference evidence="2 3" key="1">
    <citation type="journal article" date="2020" name="ISME J.">
        <title>Uncovering the hidden diversity of litter-decomposition mechanisms in mushroom-forming fungi.</title>
        <authorList>
            <person name="Floudas D."/>
            <person name="Bentzer J."/>
            <person name="Ahren D."/>
            <person name="Johansson T."/>
            <person name="Persson P."/>
            <person name="Tunlid A."/>
        </authorList>
    </citation>
    <scope>NUCLEOTIDE SEQUENCE [LARGE SCALE GENOMIC DNA]</scope>
    <source>
        <strain evidence="2 3">CBS 291.85</strain>
    </source>
</reference>
<protein>
    <submittedName>
        <fullName evidence="2">Uncharacterized protein</fullName>
    </submittedName>
</protein>
<sequence>MTLLTCGGHLMAAPRLGIGGGLVIWVLANARASGLLGVSGIGGIHMFFRPSSNFCNLSCSSLASFNSCGSTFLIVLVKSFQALFSLGTFFLNTFGRCSHTALISDDPSAISAAFATSISRHANHWKSRGFVFSFNPPAKSGAAIIGKLDLGFSTGDGELLRDGICDGGSDGFTSIPHALAMRSTQVSVWCTSCSVSHTCGGDVGGVKFSSSGTALDRIESLIDNSAMLSLKVLTNNYKQDSNLTHSPTPTQALVNSLSQQNLSSGPPLPAIIFVRHLLWTRPVRKEASKPRHDRQVTLTWPKIFEQELSDVMGSTLSLLRESFPPKPKWTTNDIPDLTGKVMIVTGANTGIGKDTVKALLEHNAKVYLGARSQAKAKAAIEDLQQKTGKEAI</sequence>
<evidence type="ECO:0000256" key="1">
    <source>
        <dbReference type="ARBA" id="ARBA00023002"/>
    </source>
</evidence>
<dbReference type="Proteomes" id="UP000559256">
    <property type="component" value="Unassembled WGS sequence"/>
</dbReference>
<evidence type="ECO:0000313" key="2">
    <source>
        <dbReference type="EMBL" id="KAF5340812.1"/>
    </source>
</evidence>
<proteinExistence type="predicted"/>
<dbReference type="PANTHER" id="PTHR43157:SF31">
    <property type="entry name" value="PHOSPHATIDYLINOSITOL-GLYCAN BIOSYNTHESIS CLASS F PROTEIN"/>
    <property type="match status" value="1"/>
</dbReference>
<dbReference type="GO" id="GO:0016491">
    <property type="term" value="F:oxidoreductase activity"/>
    <property type="evidence" value="ECO:0007669"/>
    <property type="project" value="UniProtKB-KW"/>
</dbReference>
<organism evidence="2 3">
    <name type="scientific">Tetrapyrgos nigripes</name>
    <dbReference type="NCBI Taxonomy" id="182062"/>
    <lineage>
        <taxon>Eukaryota</taxon>
        <taxon>Fungi</taxon>
        <taxon>Dikarya</taxon>
        <taxon>Basidiomycota</taxon>
        <taxon>Agaricomycotina</taxon>
        <taxon>Agaricomycetes</taxon>
        <taxon>Agaricomycetidae</taxon>
        <taxon>Agaricales</taxon>
        <taxon>Marasmiineae</taxon>
        <taxon>Marasmiaceae</taxon>
        <taxon>Tetrapyrgos</taxon>
    </lineage>
</organism>
<dbReference type="InterPro" id="IPR002347">
    <property type="entry name" value="SDR_fam"/>
</dbReference>
<dbReference type="OrthoDB" id="191139at2759"/>
<comment type="caution">
    <text evidence="2">The sequence shown here is derived from an EMBL/GenBank/DDBJ whole genome shotgun (WGS) entry which is preliminary data.</text>
</comment>
<dbReference type="AlphaFoldDB" id="A0A8H5FLB0"/>
<dbReference type="EMBL" id="JAACJM010000173">
    <property type="protein sequence ID" value="KAF5340812.1"/>
    <property type="molecule type" value="Genomic_DNA"/>
</dbReference>
<evidence type="ECO:0000313" key="3">
    <source>
        <dbReference type="Proteomes" id="UP000559256"/>
    </source>
</evidence>
<dbReference type="InterPro" id="IPR036291">
    <property type="entry name" value="NAD(P)-bd_dom_sf"/>
</dbReference>
<keyword evidence="3" id="KW-1185">Reference proteome</keyword>
<accession>A0A8H5FLB0</accession>
<dbReference type="Pfam" id="PF00106">
    <property type="entry name" value="adh_short"/>
    <property type="match status" value="1"/>
</dbReference>
<dbReference type="PANTHER" id="PTHR43157">
    <property type="entry name" value="PHOSPHATIDYLINOSITOL-GLYCAN BIOSYNTHESIS CLASS F PROTEIN-RELATED"/>
    <property type="match status" value="1"/>
</dbReference>
<dbReference type="SUPFAM" id="SSF51735">
    <property type="entry name" value="NAD(P)-binding Rossmann-fold domains"/>
    <property type="match status" value="1"/>
</dbReference>